<dbReference type="EMBL" id="KE524948">
    <property type="protein sequence ID" value="KFB38523.1"/>
    <property type="molecule type" value="Genomic_DNA"/>
</dbReference>
<reference evidence="2 4" key="1">
    <citation type="journal article" date="2014" name="BMC Genomics">
        <title>Genome sequence of Anopheles sinensis provides insight into genetics basis of mosquito competence for malaria parasites.</title>
        <authorList>
            <person name="Zhou D."/>
            <person name="Zhang D."/>
            <person name="Ding G."/>
            <person name="Shi L."/>
            <person name="Hou Q."/>
            <person name="Ye Y."/>
            <person name="Xu Y."/>
            <person name="Zhou H."/>
            <person name="Xiong C."/>
            <person name="Li S."/>
            <person name="Yu J."/>
            <person name="Hong S."/>
            <person name="Yu X."/>
            <person name="Zou P."/>
            <person name="Chen C."/>
            <person name="Chang X."/>
            <person name="Wang W."/>
            <person name="Lv Y."/>
            <person name="Sun Y."/>
            <person name="Ma L."/>
            <person name="Shen B."/>
            <person name="Zhu C."/>
        </authorList>
    </citation>
    <scope>NUCLEOTIDE SEQUENCE [LARGE SCALE GENOMIC DNA]</scope>
</reference>
<name>A0A084VKM9_ANOSI</name>
<protein>
    <submittedName>
        <fullName evidence="2 3">30S ribosomal protein S4</fullName>
    </submittedName>
</protein>
<dbReference type="GO" id="GO:0005840">
    <property type="term" value="C:ribosome"/>
    <property type="evidence" value="ECO:0007669"/>
    <property type="project" value="UniProtKB-KW"/>
</dbReference>
<dbReference type="EnsemblMetazoa" id="ASIC005932-RA">
    <property type="protein sequence ID" value="ASIC005932-PA"/>
    <property type="gene ID" value="ASIC005932"/>
</dbReference>
<keyword evidence="4" id="KW-1185">Reference proteome</keyword>
<reference evidence="3" key="2">
    <citation type="submission" date="2020-05" db="UniProtKB">
        <authorList>
            <consortium name="EnsemblMetazoa"/>
        </authorList>
    </citation>
    <scope>IDENTIFICATION</scope>
</reference>
<proteinExistence type="predicted"/>
<gene>
    <name evidence="2" type="ORF">ZHAS_00005932</name>
</gene>
<feature type="region of interest" description="Disordered" evidence="1">
    <location>
        <begin position="1"/>
        <end position="71"/>
    </location>
</feature>
<dbReference type="AlphaFoldDB" id="A0A084VKM9"/>
<dbReference type="EMBL" id="ATLV01014234">
    <property type="status" value="NOT_ANNOTATED_CDS"/>
    <property type="molecule type" value="Genomic_DNA"/>
</dbReference>
<feature type="compositionally biased region" description="Basic and acidic residues" evidence="1">
    <location>
        <begin position="28"/>
        <end position="65"/>
    </location>
</feature>
<evidence type="ECO:0000313" key="2">
    <source>
        <dbReference type="EMBL" id="KFB38523.1"/>
    </source>
</evidence>
<sequence length="84" mass="9511">MANRQECGGKVNRMRPITDEGLSIKYVRPSEDKTKSDPTTHYSEDRGTGKDLRHSRNADRQRNEGDVNSPVLVMVMARQASHLN</sequence>
<evidence type="ECO:0000256" key="1">
    <source>
        <dbReference type="SAM" id="MobiDB-lite"/>
    </source>
</evidence>
<dbReference type="Proteomes" id="UP000030765">
    <property type="component" value="Unassembled WGS sequence"/>
</dbReference>
<evidence type="ECO:0000313" key="4">
    <source>
        <dbReference type="Proteomes" id="UP000030765"/>
    </source>
</evidence>
<evidence type="ECO:0000313" key="3">
    <source>
        <dbReference type="EnsemblMetazoa" id="ASIC005932-PA"/>
    </source>
</evidence>
<keyword evidence="2" id="KW-0687">Ribonucleoprotein</keyword>
<organism evidence="2">
    <name type="scientific">Anopheles sinensis</name>
    <name type="common">Mosquito</name>
    <dbReference type="NCBI Taxonomy" id="74873"/>
    <lineage>
        <taxon>Eukaryota</taxon>
        <taxon>Metazoa</taxon>
        <taxon>Ecdysozoa</taxon>
        <taxon>Arthropoda</taxon>
        <taxon>Hexapoda</taxon>
        <taxon>Insecta</taxon>
        <taxon>Pterygota</taxon>
        <taxon>Neoptera</taxon>
        <taxon>Endopterygota</taxon>
        <taxon>Diptera</taxon>
        <taxon>Nematocera</taxon>
        <taxon>Culicoidea</taxon>
        <taxon>Culicidae</taxon>
        <taxon>Anophelinae</taxon>
        <taxon>Anopheles</taxon>
    </lineage>
</organism>
<accession>A0A084VKM9</accession>
<dbReference type="VEuPathDB" id="VectorBase:ASIC005932"/>
<keyword evidence="2" id="KW-0689">Ribosomal protein</keyword>